<feature type="domain" description="GRDP C2" evidence="1">
    <location>
        <begin position="1"/>
        <end position="131"/>
    </location>
</feature>
<comment type="caution">
    <text evidence="2">The sequence shown here is derived from an EMBL/GenBank/DDBJ whole genome shotgun (WGS) entry which is preliminary data.</text>
</comment>
<sequence length="164" mass="18204">MLVEVMLEVVAVRNLPTKHKGSLFVSLSKKQPDFFFSTRRTIEISSDSEEKEVSVFQSQPTGELLFELMSHSSSILPISKSPILLGTSEITLDNLVNPLSTLQVKKWLELMPNSGVLVLNPISLCIALSWTTPIPSLYILHIPSRSLVSFHSLEGFKMLNTGHA</sequence>
<gene>
    <name evidence="2" type="ORF">RchiOBHm_Chr7g0233251</name>
</gene>
<accession>A0A2P6PG44</accession>
<evidence type="ECO:0000313" key="3">
    <source>
        <dbReference type="Proteomes" id="UP000238479"/>
    </source>
</evidence>
<keyword evidence="3" id="KW-1185">Reference proteome</keyword>
<protein>
    <recommendedName>
        <fullName evidence="1">GRDP C2 domain-containing protein</fullName>
    </recommendedName>
</protein>
<dbReference type="InterPro" id="IPR057458">
    <property type="entry name" value="GRDP_C2"/>
</dbReference>
<evidence type="ECO:0000259" key="1">
    <source>
        <dbReference type="Pfam" id="PF25334"/>
    </source>
</evidence>
<dbReference type="InterPro" id="IPR009836">
    <property type="entry name" value="GRDP-like"/>
</dbReference>
<organism evidence="2 3">
    <name type="scientific">Rosa chinensis</name>
    <name type="common">China rose</name>
    <dbReference type="NCBI Taxonomy" id="74649"/>
    <lineage>
        <taxon>Eukaryota</taxon>
        <taxon>Viridiplantae</taxon>
        <taxon>Streptophyta</taxon>
        <taxon>Embryophyta</taxon>
        <taxon>Tracheophyta</taxon>
        <taxon>Spermatophyta</taxon>
        <taxon>Magnoliopsida</taxon>
        <taxon>eudicotyledons</taxon>
        <taxon>Gunneridae</taxon>
        <taxon>Pentapetalae</taxon>
        <taxon>rosids</taxon>
        <taxon>fabids</taxon>
        <taxon>Rosales</taxon>
        <taxon>Rosaceae</taxon>
        <taxon>Rosoideae</taxon>
        <taxon>Rosoideae incertae sedis</taxon>
        <taxon>Rosa</taxon>
    </lineage>
</organism>
<proteinExistence type="predicted"/>
<name>A0A2P6PG44_ROSCH</name>
<dbReference type="Pfam" id="PF25334">
    <property type="entry name" value="C2_GRDP"/>
    <property type="match status" value="1"/>
</dbReference>
<dbReference type="AlphaFoldDB" id="A0A2P6PG44"/>
<dbReference type="STRING" id="74649.A0A2P6PG44"/>
<dbReference type="PANTHER" id="PTHR34365:SF7">
    <property type="entry name" value="GLYCINE-RICH DOMAIN-CONTAINING PROTEIN 1"/>
    <property type="match status" value="1"/>
</dbReference>
<dbReference type="PANTHER" id="PTHR34365">
    <property type="entry name" value="ENOLASE (DUF1399)"/>
    <property type="match status" value="1"/>
</dbReference>
<dbReference type="EMBL" id="PDCK01000045">
    <property type="protein sequence ID" value="PRQ20906.1"/>
    <property type="molecule type" value="Genomic_DNA"/>
</dbReference>
<evidence type="ECO:0000313" key="2">
    <source>
        <dbReference type="EMBL" id="PRQ20906.1"/>
    </source>
</evidence>
<reference evidence="2 3" key="1">
    <citation type="journal article" date="2018" name="Nat. Genet.">
        <title>The Rosa genome provides new insights in the design of modern roses.</title>
        <authorList>
            <person name="Bendahmane M."/>
        </authorList>
    </citation>
    <scope>NUCLEOTIDE SEQUENCE [LARGE SCALE GENOMIC DNA]</scope>
    <source>
        <strain evidence="3">cv. Old Blush</strain>
    </source>
</reference>
<dbReference type="Proteomes" id="UP000238479">
    <property type="component" value="Chromosome 7"/>
</dbReference>
<dbReference type="Gramene" id="PRQ20906">
    <property type="protein sequence ID" value="PRQ20906"/>
    <property type="gene ID" value="RchiOBHm_Chr7g0233251"/>
</dbReference>